<dbReference type="SUPFAM" id="SSF53335">
    <property type="entry name" value="S-adenosyl-L-methionine-dependent methyltransferases"/>
    <property type="match status" value="1"/>
</dbReference>
<proteinExistence type="inferred from homology"/>
<evidence type="ECO:0000313" key="7">
    <source>
        <dbReference type="Proteomes" id="UP000023152"/>
    </source>
</evidence>
<keyword evidence="2" id="KW-0489">Methyltransferase</keyword>
<organism evidence="6 7">
    <name type="scientific">Reticulomyxa filosa</name>
    <dbReference type="NCBI Taxonomy" id="46433"/>
    <lineage>
        <taxon>Eukaryota</taxon>
        <taxon>Sar</taxon>
        <taxon>Rhizaria</taxon>
        <taxon>Retaria</taxon>
        <taxon>Foraminifera</taxon>
        <taxon>Monothalamids</taxon>
        <taxon>Reticulomyxidae</taxon>
        <taxon>Reticulomyxa</taxon>
    </lineage>
</organism>
<protein>
    <submittedName>
        <fullName evidence="6">Uncharacterized protein</fullName>
    </submittedName>
</protein>
<dbReference type="EMBL" id="ASPP01027042">
    <property type="protein sequence ID" value="ETO06547.1"/>
    <property type="molecule type" value="Genomic_DNA"/>
</dbReference>
<feature type="transmembrane region" description="Helical" evidence="5">
    <location>
        <begin position="210"/>
        <end position="227"/>
    </location>
</feature>
<keyword evidence="5" id="KW-0472">Membrane</keyword>
<evidence type="ECO:0000313" key="6">
    <source>
        <dbReference type="EMBL" id="ETO06547.1"/>
    </source>
</evidence>
<evidence type="ECO:0000256" key="3">
    <source>
        <dbReference type="ARBA" id="ARBA00022679"/>
    </source>
</evidence>
<dbReference type="GO" id="GO:0032259">
    <property type="term" value="P:methylation"/>
    <property type="evidence" value="ECO:0007669"/>
    <property type="project" value="UniProtKB-KW"/>
</dbReference>
<evidence type="ECO:0000256" key="4">
    <source>
        <dbReference type="ARBA" id="ARBA00022691"/>
    </source>
</evidence>
<dbReference type="Proteomes" id="UP000023152">
    <property type="component" value="Unassembled WGS sequence"/>
</dbReference>
<dbReference type="InterPro" id="IPR052190">
    <property type="entry name" value="Euk-Arch_PrmC-MTase"/>
</dbReference>
<dbReference type="GO" id="GO:0035657">
    <property type="term" value="C:eRF1 methyltransferase complex"/>
    <property type="evidence" value="ECO:0007669"/>
    <property type="project" value="TreeGrafter"/>
</dbReference>
<keyword evidence="5" id="KW-1133">Transmembrane helix</keyword>
<keyword evidence="5" id="KW-0812">Transmembrane</keyword>
<evidence type="ECO:0000256" key="1">
    <source>
        <dbReference type="ARBA" id="ARBA00006149"/>
    </source>
</evidence>
<dbReference type="PANTHER" id="PTHR45875:SF1">
    <property type="entry name" value="METHYLTRANSFERASE N6AMT1"/>
    <property type="match status" value="1"/>
</dbReference>
<sequence length="265" mass="30083">MKNKPSKIPRLSLDHVTKEYAKDVYEPSADTYLLVDAIESDAMTGRLNKCFTKSDSKTSNAFHIVEIGCGSGVVITSVYHILQQYVFPTFEKPNYFVSEFIVTDINAKALGWSQLTCVQTTLLESLELDQRIDLLIFNPPYVATELSELERAHNERQLAAAWAGGPNGTFWIDILLPCVSTLLSKDGAFYLVTIASNNPYHILQVMKTQFHLFGTITFFFFFPFQLAKQKIEKFLILNMSVQKRNFVIANGKRKGERKKGYPTPF</sequence>
<keyword evidence="3" id="KW-0808">Transferase</keyword>
<evidence type="ECO:0000256" key="5">
    <source>
        <dbReference type="SAM" id="Phobius"/>
    </source>
</evidence>
<dbReference type="Gene3D" id="3.40.50.150">
    <property type="entry name" value="Vaccinia Virus protein VP39"/>
    <property type="match status" value="1"/>
</dbReference>
<evidence type="ECO:0000256" key="2">
    <source>
        <dbReference type="ARBA" id="ARBA00022603"/>
    </source>
</evidence>
<dbReference type="GO" id="GO:0003676">
    <property type="term" value="F:nucleic acid binding"/>
    <property type="evidence" value="ECO:0007669"/>
    <property type="project" value="InterPro"/>
</dbReference>
<dbReference type="AlphaFoldDB" id="X6LZH1"/>
<dbReference type="GO" id="GO:0008276">
    <property type="term" value="F:protein methyltransferase activity"/>
    <property type="evidence" value="ECO:0007669"/>
    <property type="project" value="TreeGrafter"/>
</dbReference>
<dbReference type="OrthoDB" id="406152at2759"/>
<comment type="similarity">
    <text evidence="1">Belongs to the eukaryotic/archaeal PrmC-related family.</text>
</comment>
<comment type="caution">
    <text evidence="6">The sequence shown here is derived from an EMBL/GenBank/DDBJ whole genome shotgun (WGS) entry which is preliminary data.</text>
</comment>
<keyword evidence="7" id="KW-1185">Reference proteome</keyword>
<name>X6LZH1_RETFI</name>
<dbReference type="InterPro" id="IPR002052">
    <property type="entry name" value="DNA_methylase_N6_adenine_CS"/>
</dbReference>
<keyword evidence="4" id="KW-0949">S-adenosyl-L-methionine</keyword>
<dbReference type="PROSITE" id="PS00092">
    <property type="entry name" value="N6_MTASE"/>
    <property type="match status" value="1"/>
</dbReference>
<reference evidence="6 7" key="1">
    <citation type="journal article" date="2013" name="Curr. Biol.">
        <title>The Genome of the Foraminiferan Reticulomyxa filosa.</title>
        <authorList>
            <person name="Glockner G."/>
            <person name="Hulsmann N."/>
            <person name="Schleicher M."/>
            <person name="Noegel A.A."/>
            <person name="Eichinger L."/>
            <person name="Gallinger C."/>
            <person name="Pawlowski J."/>
            <person name="Sierra R."/>
            <person name="Euteneuer U."/>
            <person name="Pillet L."/>
            <person name="Moustafa A."/>
            <person name="Platzer M."/>
            <person name="Groth M."/>
            <person name="Szafranski K."/>
            <person name="Schliwa M."/>
        </authorList>
    </citation>
    <scope>NUCLEOTIDE SEQUENCE [LARGE SCALE GENOMIC DNA]</scope>
</reference>
<dbReference type="GO" id="GO:0008757">
    <property type="term" value="F:S-adenosylmethionine-dependent methyltransferase activity"/>
    <property type="evidence" value="ECO:0007669"/>
    <property type="project" value="TreeGrafter"/>
</dbReference>
<dbReference type="InterPro" id="IPR029063">
    <property type="entry name" value="SAM-dependent_MTases_sf"/>
</dbReference>
<gene>
    <name evidence="6" type="ORF">RFI_30844</name>
</gene>
<accession>X6LZH1</accession>
<dbReference type="PANTHER" id="PTHR45875">
    <property type="entry name" value="METHYLTRANSFERASE N6AMT1"/>
    <property type="match status" value="1"/>
</dbReference>